<evidence type="ECO:0000313" key="9">
    <source>
        <dbReference type="Proteomes" id="UP000305888"/>
    </source>
</evidence>
<accession>A0A5B8FR79</accession>
<keyword evidence="6" id="KW-0521">NADP</keyword>
<organism evidence="8 9">
    <name type="scientific">Paroceanicella profunda</name>
    <dbReference type="NCBI Taxonomy" id="2579971"/>
    <lineage>
        <taxon>Bacteria</taxon>
        <taxon>Pseudomonadati</taxon>
        <taxon>Pseudomonadota</taxon>
        <taxon>Alphaproteobacteria</taxon>
        <taxon>Rhodobacterales</taxon>
        <taxon>Paracoccaceae</taxon>
        <taxon>Paroceanicella</taxon>
    </lineage>
</organism>
<dbReference type="PANTHER" id="PTHR10491">
    <property type="entry name" value="DTDP-4-DEHYDRORHAMNOSE REDUCTASE"/>
    <property type="match status" value="1"/>
</dbReference>
<reference evidence="8 9" key="1">
    <citation type="submission" date="2019-06" db="EMBL/GenBank/DDBJ databases">
        <title>Genome sequence of Rhodobacteraceae bacterium D4M1.</title>
        <authorList>
            <person name="Cao J."/>
        </authorList>
    </citation>
    <scope>NUCLEOTIDE SEQUENCE [LARGE SCALE GENOMIC DNA]</scope>
    <source>
        <strain evidence="8 9">D4M1</strain>
    </source>
</reference>
<evidence type="ECO:0000313" key="8">
    <source>
        <dbReference type="EMBL" id="QDL91216.1"/>
    </source>
</evidence>
<dbReference type="InterPro" id="IPR005913">
    <property type="entry name" value="dTDP_dehydrorham_reduct"/>
</dbReference>
<dbReference type="Gene3D" id="3.90.25.10">
    <property type="entry name" value="UDP-galactose 4-epimerase, domain 1"/>
    <property type="match status" value="1"/>
</dbReference>
<keyword evidence="6 8" id="KW-0560">Oxidoreductase</keyword>
<dbReference type="UniPathway" id="UPA00124"/>
<dbReference type="NCBIfam" id="TIGR01214">
    <property type="entry name" value="rmlD"/>
    <property type="match status" value="1"/>
</dbReference>
<dbReference type="CDD" id="cd05254">
    <property type="entry name" value="dTDP_HR_like_SDR_e"/>
    <property type="match status" value="1"/>
</dbReference>
<dbReference type="AlphaFoldDB" id="A0A5B8FR79"/>
<evidence type="ECO:0000256" key="5">
    <source>
        <dbReference type="ARBA" id="ARBA00048200"/>
    </source>
</evidence>
<dbReference type="RefSeq" id="WP_138575614.1">
    <property type="nucleotide sequence ID" value="NZ_CP040818.1"/>
</dbReference>
<evidence type="ECO:0000256" key="2">
    <source>
        <dbReference type="ARBA" id="ARBA00010944"/>
    </source>
</evidence>
<dbReference type="GO" id="GO:0019305">
    <property type="term" value="P:dTDP-rhamnose biosynthetic process"/>
    <property type="evidence" value="ECO:0007669"/>
    <property type="project" value="UniProtKB-UniPathway"/>
</dbReference>
<comment type="catalytic activity">
    <reaction evidence="5 6">
        <text>dTDP-beta-L-rhamnose + NADP(+) = dTDP-4-dehydro-beta-L-rhamnose + NADPH + H(+)</text>
        <dbReference type="Rhea" id="RHEA:21796"/>
        <dbReference type="ChEBI" id="CHEBI:15378"/>
        <dbReference type="ChEBI" id="CHEBI:57510"/>
        <dbReference type="ChEBI" id="CHEBI:57783"/>
        <dbReference type="ChEBI" id="CHEBI:58349"/>
        <dbReference type="ChEBI" id="CHEBI:62830"/>
        <dbReference type="EC" id="1.1.1.133"/>
    </reaction>
</comment>
<dbReference type="InterPro" id="IPR036291">
    <property type="entry name" value="NAD(P)-bd_dom_sf"/>
</dbReference>
<protein>
    <recommendedName>
        <fullName evidence="4 6">dTDP-4-dehydrorhamnose reductase</fullName>
        <ecNumber evidence="3 6">1.1.1.133</ecNumber>
    </recommendedName>
</protein>
<dbReference type="GO" id="GO:0008831">
    <property type="term" value="F:dTDP-4-dehydrorhamnose reductase activity"/>
    <property type="evidence" value="ECO:0007669"/>
    <property type="project" value="UniProtKB-EC"/>
</dbReference>
<dbReference type="Pfam" id="PF04321">
    <property type="entry name" value="RmlD_sub_bind"/>
    <property type="match status" value="1"/>
</dbReference>
<dbReference type="EC" id="1.1.1.133" evidence="3 6"/>
<comment type="cofactor">
    <cofactor evidence="6">
        <name>Mg(2+)</name>
        <dbReference type="ChEBI" id="CHEBI:18420"/>
    </cofactor>
    <text evidence="6">Binds 1 Mg(2+) ion per monomer.</text>
</comment>
<dbReference type="EMBL" id="CP040818">
    <property type="protein sequence ID" value="QDL91216.1"/>
    <property type="molecule type" value="Genomic_DNA"/>
</dbReference>
<name>A0A5B8FR79_9RHOB</name>
<comment type="pathway">
    <text evidence="1 6">Carbohydrate biosynthesis; dTDP-L-rhamnose biosynthesis.</text>
</comment>
<evidence type="ECO:0000256" key="1">
    <source>
        <dbReference type="ARBA" id="ARBA00004781"/>
    </source>
</evidence>
<keyword evidence="9" id="KW-1185">Reference proteome</keyword>
<proteinExistence type="inferred from homology"/>
<comment type="similarity">
    <text evidence="2 6">Belongs to the dTDP-4-dehydrorhamnose reductase family.</text>
</comment>
<dbReference type="OrthoDB" id="9803892at2"/>
<dbReference type="KEGG" id="ppru:FDP22_05140"/>
<evidence type="ECO:0000259" key="7">
    <source>
        <dbReference type="Pfam" id="PF04321"/>
    </source>
</evidence>
<dbReference type="SUPFAM" id="SSF51735">
    <property type="entry name" value="NAD(P)-binding Rossmann-fold domains"/>
    <property type="match status" value="1"/>
</dbReference>
<gene>
    <name evidence="8" type="primary">rfbD</name>
    <name evidence="8" type="ORF">FDP22_05140</name>
</gene>
<dbReference type="Gene3D" id="3.40.50.720">
    <property type="entry name" value="NAD(P)-binding Rossmann-like Domain"/>
    <property type="match status" value="1"/>
</dbReference>
<dbReference type="PANTHER" id="PTHR10491:SF4">
    <property type="entry name" value="METHIONINE ADENOSYLTRANSFERASE 2 SUBUNIT BETA"/>
    <property type="match status" value="1"/>
</dbReference>
<comment type="function">
    <text evidence="6">Catalyzes the reduction of dTDP-6-deoxy-L-lyxo-4-hexulose to yield dTDP-L-rhamnose.</text>
</comment>
<evidence type="ECO:0000256" key="6">
    <source>
        <dbReference type="RuleBase" id="RU364082"/>
    </source>
</evidence>
<feature type="domain" description="RmlD-like substrate binding" evidence="7">
    <location>
        <begin position="1"/>
        <end position="283"/>
    </location>
</feature>
<evidence type="ECO:0000256" key="3">
    <source>
        <dbReference type="ARBA" id="ARBA00012929"/>
    </source>
</evidence>
<dbReference type="InterPro" id="IPR029903">
    <property type="entry name" value="RmlD-like-bd"/>
</dbReference>
<evidence type="ECO:0000256" key="4">
    <source>
        <dbReference type="ARBA" id="ARBA00017099"/>
    </source>
</evidence>
<sequence>MKVLVVGRSGQLGRALAAGVPAGVALTVLGREEADLSRPETLAAAVARHAPALVVNAGAYTAVDRAEAEPRAAWAVNAAGTGALARAAARVGAPFIHVSTDYVYDGSGAAPWTEADAPGPLGAYGASKLAGEYLAAAANAAHVVLRTSWVFSPEGPGFVQAMLRLGAERESLSVVADQVGRPTSARQLAAAIWQIGPRLVSGNGVPGTYNFSGGGAFVSRLDFAAEIFARAGRKAPALAPARTEDFPSPARRPLNSRLDLTALADAWGIEPADWRDELSAALSAA</sequence>
<dbReference type="Proteomes" id="UP000305888">
    <property type="component" value="Chromosome"/>
</dbReference>